<feature type="chain" id="PRO_5035462695" evidence="1">
    <location>
        <begin position="19"/>
        <end position="155"/>
    </location>
</feature>
<gene>
    <name evidence="2" type="ORF">ILUMI_10967</name>
</gene>
<dbReference type="EMBL" id="VTPC01006133">
    <property type="protein sequence ID" value="KAF2895207.1"/>
    <property type="molecule type" value="Genomic_DNA"/>
</dbReference>
<reference evidence="2" key="1">
    <citation type="submission" date="2019-08" db="EMBL/GenBank/DDBJ databases">
        <title>The genome of the North American firefly Photinus pyralis.</title>
        <authorList>
            <consortium name="Photinus pyralis genome working group"/>
            <person name="Fallon T.R."/>
            <person name="Sander Lower S.E."/>
            <person name="Weng J.-K."/>
        </authorList>
    </citation>
    <scope>NUCLEOTIDE SEQUENCE</scope>
    <source>
        <strain evidence="2">TRF0915ILg1</strain>
        <tissue evidence="2">Whole body</tissue>
    </source>
</reference>
<accession>A0A8K0D2Y9</accession>
<organism evidence="2 3">
    <name type="scientific">Ignelater luminosus</name>
    <name type="common">Cucubano</name>
    <name type="synonym">Pyrophorus luminosus</name>
    <dbReference type="NCBI Taxonomy" id="2038154"/>
    <lineage>
        <taxon>Eukaryota</taxon>
        <taxon>Metazoa</taxon>
        <taxon>Ecdysozoa</taxon>
        <taxon>Arthropoda</taxon>
        <taxon>Hexapoda</taxon>
        <taxon>Insecta</taxon>
        <taxon>Pterygota</taxon>
        <taxon>Neoptera</taxon>
        <taxon>Endopterygota</taxon>
        <taxon>Coleoptera</taxon>
        <taxon>Polyphaga</taxon>
        <taxon>Elateriformia</taxon>
        <taxon>Elateroidea</taxon>
        <taxon>Elateridae</taxon>
        <taxon>Agrypninae</taxon>
        <taxon>Pyrophorini</taxon>
        <taxon>Ignelater</taxon>
    </lineage>
</organism>
<evidence type="ECO:0000256" key="1">
    <source>
        <dbReference type="SAM" id="SignalP"/>
    </source>
</evidence>
<keyword evidence="1" id="KW-0732">Signal</keyword>
<dbReference type="Proteomes" id="UP000801492">
    <property type="component" value="Unassembled WGS sequence"/>
</dbReference>
<name>A0A8K0D2Y9_IGNLU</name>
<proteinExistence type="predicted"/>
<comment type="caution">
    <text evidence="2">The sequence shown here is derived from an EMBL/GenBank/DDBJ whole genome shotgun (WGS) entry which is preliminary data.</text>
</comment>
<sequence>MVILSFPALIAFGCDVLCFFKDVSQPGSSKRHIRRLSLLRMQLVDSQTDVFPDHVFCAAVVTEREENTENESVDVEEDAVASSAAFVLPGQAVYLHEVAGFTPNQLGFDKHVPLSGKLYGSSSPNLPLGNRIWYHKDFELLPGLYQEVQLKLKRA</sequence>
<evidence type="ECO:0000313" key="3">
    <source>
        <dbReference type="Proteomes" id="UP000801492"/>
    </source>
</evidence>
<dbReference type="AlphaFoldDB" id="A0A8K0D2Y9"/>
<evidence type="ECO:0000313" key="2">
    <source>
        <dbReference type="EMBL" id="KAF2895207.1"/>
    </source>
</evidence>
<protein>
    <submittedName>
        <fullName evidence="2">Uncharacterized protein</fullName>
    </submittedName>
</protein>
<keyword evidence="3" id="KW-1185">Reference proteome</keyword>
<feature type="signal peptide" evidence="1">
    <location>
        <begin position="1"/>
        <end position="18"/>
    </location>
</feature>